<dbReference type="PROSITE" id="PS50896">
    <property type="entry name" value="LISH"/>
    <property type="match status" value="1"/>
</dbReference>
<sequence length="388" mass="41738">MAATATAAAVVAEEDTELRDLLVQTLENSGVLNRIKAELRAAVFLALEEQEKVENKTPLVNESLKKFLNTKDGRLVASLVAEFLQFFNLDFTLAVFHPETSTFQGFEGRENLARDLGIIEAEGTVGGPLLLEVIRRCQQKEKGIAGGEGALELSDVHSPSKSPEGKTNSNTIPSKIPRYKGQGKKKTSGQKSGDKKASLEVSQSDTSISSSEQKSKSSLHSLAHETKIGSFFSNTSLDVKDKASVDADEDDMEGDSFFDDPIPKPEKTYGCSELPVGCHARPGATAMPLLPRSLLQGKRGGAVLKDLKLISDKIGSLGLGTGEDDYVDDFNSASHRSEKSELSIGEEIEEDLSVGVDDISTSDKLDNLTQDLTVSQLSDVADFLEDVA</sequence>
<dbReference type="FunCoup" id="A0A1S3FTT0">
    <property type="interactions" value="1348"/>
</dbReference>
<evidence type="ECO:0000256" key="13">
    <source>
        <dbReference type="SAM" id="MobiDB-lite"/>
    </source>
</evidence>
<dbReference type="InterPro" id="IPR006594">
    <property type="entry name" value="LisH"/>
</dbReference>
<evidence type="ECO:0000256" key="2">
    <source>
        <dbReference type="ARBA" id="ARBA00004120"/>
    </source>
</evidence>
<dbReference type="OrthoDB" id="2160638at2759"/>
<dbReference type="FunFam" id="1.20.960.40:FF:000001">
    <property type="entry name" value="FGFR1 oncogene partner"/>
    <property type="match status" value="1"/>
</dbReference>
<protein>
    <recommendedName>
        <fullName evidence="9">Centrosomal protein 43</fullName>
    </recommendedName>
    <alternativeName>
        <fullName evidence="10">FGFR1 oncogene partner</fullName>
    </alternativeName>
</protein>
<evidence type="ECO:0000313" key="16">
    <source>
        <dbReference type="RefSeq" id="XP_012879971.1"/>
    </source>
</evidence>
<evidence type="ECO:0000256" key="3">
    <source>
        <dbReference type="ARBA" id="ARBA00005385"/>
    </source>
</evidence>
<feature type="region of interest" description="Disordered" evidence="13">
    <location>
        <begin position="148"/>
        <end position="220"/>
    </location>
</feature>
<feature type="compositionally biased region" description="Polar residues" evidence="13">
    <location>
        <begin position="157"/>
        <end position="173"/>
    </location>
</feature>
<keyword evidence="6" id="KW-0970">Cilium biogenesis/degradation</keyword>
<feature type="compositionally biased region" description="Low complexity" evidence="13">
    <location>
        <begin position="202"/>
        <end position="220"/>
    </location>
</feature>
<feature type="region of interest" description="Disordered" evidence="13">
    <location>
        <begin position="243"/>
        <end position="268"/>
    </location>
</feature>
<dbReference type="PANTHER" id="PTHR15431">
    <property type="entry name" value="FGFR1 ONCOGENE PARTNER/LISH DOMAIN-CONTAINING PROTEIN"/>
    <property type="match status" value="1"/>
</dbReference>
<keyword evidence="5" id="KW-0597">Phosphoprotein</keyword>
<dbReference type="RefSeq" id="XP_012879971.1">
    <property type="nucleotide sequence ID" value="XM_013024517.1"/>
</dbReference>
<evidence type="ECO:0000313" key="15">
    <source>
        <dbReference type="Proteomes" id="UP000081671"/>
    </source>
</evidence>
<dbReference type="InterPro" id="IPR018993">
    <property type="entry name" value="FOP_dimerisation-dom_N"/>
</dbReference>
<gene>
    <name evidence="16" type="primary">Fgfr1op</name>
</gene>
<evidence type="ECO:0000256" key="1">
    <source>
        <dbReference type="ARBA" id="ARBA00004114"/>
    </source>
</evidence>
<evidence type="ECO:0000256" key="9">
    <source>
        <dbReference type="ARBA" id="ARBA00041026"/>
    </source>
</evidence>
<feature type="domain" description="FGFR1 oncogene partner (FOP) N-terminal dimerisation" evidence="14">
    <location>
        <begin position="56"/>
        <end position="136"/>
    </location>
</feature>
<dbReference type="InParanoid" id="A0A1S3FTT0"/>
<keyword evidence="8" id="KW-0966">Cell projection</keyword>
<dbReference type="KEGG" id="dord:105991791"/>
<evidence type="ECO:0000256" key="6">
    <source>
        <dbReference type="ARBA" id="ARBA00022794"/>
    </source>
</evidence>
<dbReference type="CTD" id="11116"/>
<comment type="similarity">
    <text evidence="3">Belongs to the CEP43 family.</text>
</comment>
<dbReference type="GeneID" id="105991791"/>
<reference evidence="16" key="1">
    <citation type="submission" date="2025-08" db="UniProtKB">
        <authorList>
            <consortium name="RefSeq"/>
        </authorList>
    </citation>
    <scope>IDENTIFICATION</scope>
    <source>
        <tissue evidence="16">Kidney</tissue>
    </source>
</reference>
<keyword evidence="15" id="KW-1185">Reference proteome</keyword>
<keyword evidence="7" id="KW-0206">Cytoskeleton</keyword>
<evidence type="ECO:0000256" key="12">
    <source>
        <dbReference type="ARBA" id="ARBA00046373"/>
    </source>
</evidence>
<dbReference type="GO" id="GO:0005813">
    <property type="term" value="C:centrosome"/>
    <property type="evidence" value="ECO:0007669"/>
    <property type="project" value="TreeGrafter"/>
</dbReference>
<evidence type="ECO:0000256" key="8">
    <source>
        <dbReference type="ARBA" id="ARBA00023273"/>
    </source>
</evidence>
<dbReference type="GO" id="GO:0034453">
    <property type="term" value="P:microtubule anchoring"/>
    <property type="evidence" value="ECO:0007669"/>
    <property type="project" value="InterPro"/>
</dbReference>
<evidence type="ECO:0000256" key="4">
    <source>
        <dbReference type="ARBA" id="ARBA00022490"/>
    </source>
</evidence>
<keyword evidence="4" id="KW-0963">Cytoplasm</keyword>
<comment type="function">
    <text evidence="11">Required for anchoring microtubules to the centrosomes. Required for ciliation.</text>
</comment>
<accession>A0A1S3FTT0</accession>
<dbReference type="Proteomes" id="UP000081671">
    <property type="component" value="Unplaced"/>
</dbReference>
<dbReference type="PANTHER" id="PTHR15431:SF9">
    <property type="entry name" value="CENTROSOMAL PROTEIN 43"/>
    <property type="match status" value="1"/>
</dbReference>
<evidence type="ECO:0000256" key="10">
    <source>
        <dbReference type="ARBA" id="ARBA00042293"/>
    </source>
</evidence>
<evidence type="ECO:0000259" key="14">
    <source>
        <dbReference type="Pfam" id="PF09398"/>
    </source>
</evidence>
<evidence type="ECO:0000256" key="11">
    <source>
        <dbReference type="ARBA" id="ARBA00046076"/>
    </source>
</evidence>
<name>A0A1S3FTT0_DIPOR</name>
<feature type="compositionally biased region" description="Basic residues" evidence="13">
    <location>
        <begin position="177"/>
        <end position="188"/>
    </location>
</feature>
<comment type="subcellular location">
    <subcellularLocation>
        <location evidence="2">Cytoplasm</location>
        <location evidence="2">Cytoskeleton</location>
        <location evidence="2">Cilium basal body</location>
    </subcellularLocation>
    <subcellularLocation>
        <location evidence="1">Cytoplasm</location>
        <location evidence="1">Cytoskeleton</location>
        <location evidence="1">Microtubule organizing center</location>
        <location evidence="1">Centrosome</location>
        <location evidence="1">Centriole</location>
    </subcellularLocation>
</comment>
<evidence type="ECO:0000256" key="7">
    <source>
        <dbReference type="ARBA" id="ARBA00023212"/>
    </source>
</evidence>
<dbReference type="STRING" id="10020.ENSDORP00000004504"/>
<dbReference type="GO" id="GO:0005814">
    <property type="term" value="C:centriole"/>
    <property type="evidence" value="ECO:0007669"/>
    <property type="project" value="UniProtKB-SubCell"/>
</dbReference>
<dbReference type="Pfam" id="PF09398">
    <property type="entry name" value="FOP_dimer"/>
    <property type="match status" value="1"/>
</dbReference>
<dbReference type="Gene3D" id="1.20.960.40">
    <property type="match status" value="1"/>
</dbReference>
<comment type="subunit">
    <text evidence="12">Homodimer. Part of a ternary complex that contains CEP350, CEP43 and MAPRE1. Interacts directly with CEP350 and MAPRE1. Interacts with CEP19. Interacts (via N-terminus) with CEP350 (via C-terminus).</text>
</comment>
<organism evidence="15 16">
    <name type="scientific">Dipodomys ordii</name>
    <name type="common">Ord's kangaroo rat</name>
    <dbReference type="NCBI Taxonomy" id="10020"/>
    <lineage>
        <taxon>Eukaryota</taxon>
        <taxon>Metazoa</taxon>
        <taxon>Chordata</taxon>
        <taxon>Craniata</taxon>
        <taxon>Vertebrata</taxon>
        <taxon>Euteleostomi</taxon>
        <taxon>Mammalia</taxon>
        <taxon>Eutheria</taxon>
        <taxon>Euarchontoglires</taxon>
        <taxon>Glires</taxon>
        <taxon>Rodentia</taxon>
        <taxon>Castorimorpha</taxon>
        <taxon>Heteromyidae</taxon>
        <taxon>Dipodomyinae</taxon>
        <taxon>Dipodomys</taxon>
    </lineage>
</organism>
<feature type="compositionally biased region" description="Acidic residues" evidence="13">
    <location>
        <begin position="246"/>
        <end position="258"/>
    </location>
</feature>
<dbReference type="AlphaFoldDB" id="A0A1S3FTT0"/>
<evidence type="ECO:0000256" key="5">
    <source>
        <dbReference type="ARBA" id="ARBA00022553"/>
    </source>
</evidence>
<dbReference type="GO" id="GO:0030030">
    <property type="term" value="P:cell projection organization"/>
    <property type="evidence" value="ECO:0007669"/>
    <property type="project" value="UniProtKB-KW"/>
</dbReference>
<proteinExistence type="inferred from homology"/>